<feature type="region of interest" description="Disordered" evidence="2">
    <location>
        <begin position="123"/>
        <end position="190"/>
    </location>
</feature>
<proteinExistence type="predicted"/>
<dbReference type="OrthoDB" id="10059697at2759"/>
<dbReference type="Pfam" id="PF17921">
    <property type="entry name" value="Integrase_H2C2"/>
    <property type="match status" value="1"/>
</dbReference>
<comment type="caution">
    <text evidence="4">The sequence shown here is derived from an EMBL/GenBank/DDBJ whole genome shotgun (WGS) entry which is preliminary data.</text>
</comment>
<keyword evidence="1" id="KW-0175">Coiled coil</keyword>
<evidence type="ECO:0000256" key="1">
    <source>
        <dbReference type="SAM" id="Coils"/>
    </source>
</evidence>
<dbReference type="AlphaFoldDB" id="A0A2T7NC04"/>
<evidence type="ECO:0000313" key="5">
    <source>
        <dbReference type="Proteomes" id="UP000245119"/>
    </source>
</evidence>
<name>A0A2T7NC04_POMCA</name>
<dbReference type="InterPro" id="IPR041588">
    <property type="entry name" value="Integrase_H2C2"/>
</dbReference>
<evidence type="ECO:0000313" key="4">
    <source>
        <dbReference type="EMBL" id="PVD18710.1"/>
    </source>
</evidence>
<evidence type="ECO:0000259" key="3">
    <source>
        <dbReference type="Pfam" id="PF17921"/>
    </source>
</evidence>
<protein>
    <recommendedName>
        <fullName evidence="3">Integrase zinc-binding domain-containing protein</fullName>
    </recommendedName>
</protein>
<feature type="domain" description="Integrase zinc-binding" evidence="3">
    <location>
        <begin position="69"/>
        <end position="124"/>
    </location>
</feature>
<accession>A0A2T7NC04</accession>
<evidence type="ECO:0000256" key="2">
    <source>
        <dbReference type="SAM" id="MobiDB-lite"/>
    </source>
</evidence>
<feature type="compositionally biased region" description="Low complexity" evidence="2">
    <location>
        <begin position="156"/>
        <end position="170"/>
    </location>
</feature>
<dbReference type="Gene3D" id="1.10.340.70">
    <property type="match status" value="1"/>
</dbReference>
<dbReference type="Proteomes" id="UP000245119">
    <property type="component" value="Linkage Group LG14"/>
</dbReference>
<feature type="region of interest" description="Disordered" evidence="2">
    <location>
        <begin position="393"/>
        <end position="416"/>
    </location>
</feature>
<reference evidence="4 5" key="1">
    <citation type="submission" date="2018-04" db="EMBL/GenBank/DDBJ databases">
        <title>The genome of golden apple snail Pomacea canaliculata provides insight into stress tolerance and invasive adaptation.</title>
        <authorList>
            <person name="Liu C."/>
            <person name="Liu B."/>
            <person name="Ren Y."/>
            <person name="Zhang Y."/>
            <person name="Wang H."/>
            <person name="Li S."/>
            <person name="Jiang F."/>
            <person name="Yin L."/>
            <person name="Zhang G."/>
            <person name="Qian W."/>
            <person name="Fan W."/>
        </authorList>
    </citation>
    <scope>NUCLEOTIDE SEQUENCE [LARGE SCALE GENOMIC DNA]</scope>
    <source>
        <strain evidence="4">SZHN2017</strain>
        <tissue evidence="4">Muscle</tissue>
    </source>
</reference>
<gene>
    <name evidence="4" type="ORF">C0Q70_21261</name>
</gene>
<feature type="coiled-coil region" evidence="1">
    <location>
        <begin position="222"/>
        <end position="263"/>
    </location>
</feature>
<organism evidence="4 5">
    <name type="scientific">Pomacea canaliculata</name>
    <name type="common">Golden apple snail</name>
    <dbReference type="NCBI Taxonomy" id="400727"/>
    <lineage>
        <taxon>Eukaryota</taxon>
        <taxon>Metazoa</taxon>
        <taxon>Spiralia</taxon>
        <taxon>Lophotrochozoa</taxon>
        <taxon>Mollusca</taxon>
        <taxon>Gastropoda</taxon>
        <taxon>Caenogastropoda</taxon>
        <taxon>Architaenioglossa</taxon>
        <taxon>Ampullarioidea</taxon>
        <taxon>Ampullariidae</taxon>
        <taxon>Pomacea</taxon>
    </lineage>
</organism>
<keyword evidence="5" id="KW-1185">Reference proteome</keyword>
<sequence length="416" mass="47900">MDIERMEKHRLEIEHICTYISTGKYWKGASEIDKKRIRCASKKHILENGVLFHVGADGRKTEVITSLEKVKEIVAYYHGSREAGVHSGINATVQKISNVYRWGSVDQDVRHYIKRCRVCQTQRSSMSLNPRDDEELPHKKSKLQPTEVSNTKKRSSSTVLSARSSSSSQSDVQPVKPKAGHRVPVTPSAQANVSLASTRFALARKKTGVGHKLPAWVFSGRLKDMKYKLSQQEARISNLQSQLESHNKRFAHLEQQKEQLSGDVAHRDKLSQVVDKENTERQRQRDIQEEMNTLRSKHQQEIKDLTFRKLYLERQHATLEEELKAARTELSLEQAFGKNQADKEVIQQLRLDLAGRDAIIDENNRKIREHETMRCKLYNTIQELKKLLGEPVRHSTKEEQMTIASPANHNHRRPTK</sequence>
<dbReference type="EMBL" id="PZQS01000014">
    <property type="protein sequence ID" value="PVD18710.1"/>
    <property type="molecule type" value="Genomic_DNA"/>
</dbReference>